<evidence type="ECO:0000256" key="1">
    <source>
        <dbReference type="ARBA" id="ARBA00022723"/>
    </source>
</evidence>
<dbReference type="Pfam" id="PF13833">
    <property type="entry name" value="EF-hand_8"/>
    <property type="match status" value="2"/>
</dbReference>
<proteinExistence type="predicted"/>
<dbReference type="InterPro" id="IPR018247">
    <property type="entry name" value="EF_Hand_1_Ca_BS"/>
</dbReference>
<evidence type="ECO:0000256" key="4">
    <source>
        <dbReference type="SAM" id="MobiDB-lite"/>
    </source>
</evidence>
<sequence>MIHRVLKISISDTEMRKALKTIDIDAFQNALKIFHRIKGGRVPVSEVDKVLDSMDILVVPETLQEVIKYADINSNQMVDIGDIIFTLDELQQEYENISIMEGTALDEATSRKLSNVSGCYPQYRKKSILSSGLSESSLFQKSNTKSLQNHKIMSENDDYEFKRPKNILQIRKFQDEIDSSDIEFQEPYSKDGMNFKKSSEKVEIHDSKSKPQDLKHVSGLKKSLDKSDIFSIPKLQKPAVRRSSSLLKQVSSKEKTAINALGNVCETIKKLQENYIDAEELQSILPSIGITLSDKEFKKIVTETARNENGMVKLDDFVSAVSKEQNLPEYDVLTDVVKAIDKIKDENIDYGDLNTCLQNLGVYLSKPGFQKITELTEVGETKKVNFKQFVDTMMSNTERFSEQLVLPDTIENFHNLSKEKMSAPDLWNTLSNLNNNLNKDEFMTALKLATADESDKVQIEEFAKVVKEMHDTSKLEESQETVLAVNLPEDDMIPGKNLEGFLGDIGIKSPKEEVEKILQSDFVSEDNMVNVKDYMKTLSDTQKFSNFIGTEDPWNIVNSVSDGKVAVKDFLPTLEKPLSKEQLRNSATDDLYKEITTLEKIRNDKMPIKELSSQLLSAGVPLSNKAFQEILNETSTDETGEVNLKQILETFNTSKPVSEFKEKGHVSLKSALLALKSSKRFQDFKEVNKLANALDKVTNEKVDIDDIQPILSGLGVYFPEEELQQMLSSVSVDKLEGPMKALASMRKNMANPDDLGSMMKNIGVPLPQDVIQSALKNVTIMDDGMVNLEEFMGNLVNSGFSSPPETDEKINQLKLMDTVNTLKAERKINKMSPTDTMEALKGEMVNIRDLDSILGNMHIELTKEELGELRRNLPINAQGKTDLKTLMDTVQVITGGEVDLSDMDNVMQNMGIEPTPKEYLELVNLLPVYATSDGKIYKNRLLNCVKATKGLQVDVQDLDAILGNMAVKLTTDEPTDLTPYIPVDGEVVNDMKKVPGNMGVELKEKKHELVNNVPINGGKVNVSTLDSILGEMRIKLIEKEKEKLTENLLANGGKFKANNLDTILEHPGIELTEEEHEDVKEHLPLSGGVVDVSKLDTVLQNMGMKLIGTESKDLLENLPVDGHITLKCLYSHLFKGKKVDVNDLPNLLRNMGIELADKECSELKKILSIDGGMINVNDLNNVLGNMGIKLTEKEHEDLIANLPVDANGKIVLNKLMDGVETVIGGKIDVCKLDTVLENMGMNLTEKELKDLTQSLQTDVDGKVDMKKVMDEVKAFTGENINNVENVLSDTGIELPETEYAKLMKALPVSGGKVDISNLRPLLEKMNIKLTEKEFEQLNENLPVDAYGKIDLAKVMDGVKALADDNKVFQNRLLEAVKSLKGKKVSVNSLSTILDNIGIKLTDEELKALTQNLPIDEAGKIHINNLDNTLERFGIDLTEEELAKLSEDLQIDPNGKVDLKEVMDGVKATTGGEVDVRDVKTTLKYMGIELTDKEYLKLLKNLPFNDDNKVFKNRLLKGVKSFKGGKVNIKNLDTILNNLEIKLADSELKDLTQNIHADVDKKISLEMLMDKVTDFTGEKIESKDVKNVVKNLGIELASEELEKLMKTLPTDAAGKLYHNRLMKSVKSLKTNGNVDLHNLMEEVKVITGSVDIKNLETVLGNMGIKITNEELKDLTQNLPVSVDNTVSLKTLKDEVKAFTEKIDSSNLQNVLKDMGIELTDKELEQLMKTLPTDAHGKVFQNRLLKDLRSNKRGKVHVSNLDTVLEAMEVNLTEEELDHLKDPLTYKKVDLKKVMDRIEDITEEVDVNDMETVLGNMGIELTDKELSGLMNNLPVDKGKVYQKRLLNGIKFLKGKIDSSKVYTILENMDMNLTEKELKDLIQNLPVDVNGKVDLEKVMNEVKPFSGDRVDTSKLENVLGNLGIKLTSNECLNLLETLPVNADGKVYQKRLMKGIKSLKRGNIDVNKLDTFLESMGIKITEEEFMDLIEKLPYDDEEDIKVDTVMKELSTVLGKQINVSDLKNALKDMKVEVTDNEYLNLVKTLPVDVEGKVFQKRLLDSVKNLKRGKIDMTNLVTFLENMGIELSHKELEDFSQNLPVDVDGKVDLKNVTLSMKDFTGDDLKNVLGDMGIEVNDKECLELLKLLPVDGDKKVFQNRLLAALKSFKGGKVDVNNLNPVLGSMGIKLRNKELKSVVEKQPIDADGNVPLKKVMREKINVEDLKNILEGFGIEFTPKEYSELVKNLPVDDDGNIYENRLLDGVKSFNGGKVDVSNLENVLGNMKIKFPDNKLKDLAQNLPADVFGKTDLHKLLKEIKKITDDKKVEKNDLLNHIKAFPGGKCHVSKLETILENLGYDLENEEVEDLRNHLTVDDEKVKPNTLMENVESFKGAKINADEVDGVLKNIGIELTPKERWKLLKTLPLTYDRKYYQKRLLQGLKTFQGGHVLENKLGTTLTNLNYELENKELNDLRNYLEIDNNGKVPLNSLMNTASLFSENQMVYKNRLMDGVKKYRGGKVNIDKIDDALKNLGFPLDEEDIEELCSHLPIDVERRVKLDRLLDEVQELLGEVLDHNDLGNLLKDIGLRDQLKENSVLRKSLPLDADFINYCIVPYVPAAGKLYKHKLLDSIKSLKGVDLNVNKLDSFMENMGFKIEEEEHKDLLNNLPVDDEGKVDVSVVMDEGNFFTGEKVDTSNLENFLESMGIELTEDKGMELLNNLPVDGTKVSSDKVDICLKNMGIELTEEEIQELKDHLPVDDNEKIDLNVLMDKVKNITGEKIHTEDLKNVLKNVGIEITKKEHKKLIKTLPISGGKVTVSDLSNVLQNTGFKLEAKEIQDLQTHLPITGEKIHTEDLKNVLKNMGIEITKKEHKKLIKTLPVSEDEEVGLDVLMDAANTFTGDGKVYKKRLLNSVKPLKGKKISVNKLDTLMKNMGIQPEKEDYEDFRTHLPVDETQMVDLDVAMDDAKAFIGEKVTVSDLDNVMRRMGLALTTEEQKELLKTLPVHADGKVFKNRLLKSVKALKGNSTVGLNDLMDAISYIKGEVIDIPDLDNFLMSEGIELSEEEMKKLMPHLIFNEVILYTVFQKEGLKSNLRLYQTYTFHMLTLLTHLLLSLQKPHSTCCHQRMGSLQKLMKITDDTKVVLSITTLCLLVDRDKDLPGLLPCQLQHKERKLSPSQMRAFQDAYNFFNKDKTGCIDLHGMMCTLAKLGMNLTKHDVHNELRCADIDQDGKVNFSDFLKVLTDKNRFLKAVVPEKGTCLDLAGNPGILLFEILSKLIETSALPKKAISEIVSYFRRKFQETTSGMVWSPDTTGYGKRRFKPDICTPPSSSTAAFANAARIAIMKEKDLFKFLDELKKCNPPSDSPYSKIPIFPLFPNVDGVVMGKPFKDIQKLEMLKRKEPLNFFENYFFHKKDWKTQAANIKPVDPTSGYSTDILTIDQMLKRKQNWTVADAAAIKPHVKRATETYNLGIALEHRKQMLNLWRKIRGDLIGIESKNEAFYDTFSTYTWSWNVCQELLSPKDLKLYDAHVNRNALHNSVFSSSSDISECDTDTGRKRKRKGFKGFRQ</sequence>
<dbReference type="PANTHER" id="PTHR22656">
    <property type="entry name" value="EF-HAND CALCIUM-BINDING DOMAIN-CONTAINING PROTEIN 13"/>
    <property type="match status" value="1"/>
</dbReference>
<evidence type="ECO:0000313" key="7">
    <source>
        <dbReference type="Proteomes" id="UP000322234"/>
    </source>
</evidence>
<evidence type="ECO:0000259" key="5">
    <source>
        <dbReference type="PROSITE" id="PS50222"/>
    </source>
</evidence>
<dbReference type="EMBL" id="VBQZ03000036">
    <property type="protein sequence ID" value="MXQ87253.1"/>
    <property type="molecule type" value="Genomic_DNA"/>
</dbReference>
<name>A0A6B0RIS6_9CETA</name>
<evidence type="ECO:0000256" key="3">
    <source>
        <dbReference type="ARBA" id="ARBA00022837"/>
    </source>
</evidence>
<dbReference type="Gene3D" id="1.10.238.10">
    <property type="entry name" value="EF-hand"/>
    <property type="match status" value="19"/>
</dbReference>
<protein>
    <recommendedName>
        <fullName evidence="5">EF-hand domain-containing protein</fullName>
    </recommendedName>
</protein>
<organism evidence="6 7">
    <name type="scientific">Bos mutus</name>
    <name type="common">wild yak</name>
    <dbReference type="NCBI Taxonomy" id="72004"/>
    <lineage>
        <taxon>Eukaryota</taxon>
        <taxon>Metazoa</taxon>
        <taxon>Chordata</taxon>
        <taxon>Craniata</taxon>
        <taxon>Vertebrata</taxon>
        <taxon>Euteleostomi</taxon>
        <taxon>Mammalia</taxon>
        <taxon>Eutheria</taxon>
        <taxon>Laurasiatheria</taxon>
        <taxon>Artiodactyla</taxon>
        <taxon>Ruminantia</taxon>
        <taxon>Pecora</taxon>
        <taxon>Bovidae</taxon>
        <taxon>Bovinae</taxon>
        <taxon>Bos</taxon>
    </lineage>
</organism>
<feature type="region of interest" description="Disordered" evidence="4">
    <location>
        <begin position="3535"/>
        <end position="3560"/>
    </location>
</feature>
<feature type="compositionally biased region" description="Basic residues" evidence="4">
    <location>
        <begin position="3548"/>
        <end position="3560"/>
    </location>
</feature>
<dbReference type="PROSITE" id="PS50222">
    <property type="entry name" value="EF_HAND_2"/>
    <property type="match status" value="1"/>
</dbReference>
<dbReference type="SUPFAM" id="SSF47473">
    <property type="entry name" value="EF-hand"/>
    <property type="match status" value="21"/>
</dbReference>
<keyword evidence="7" id="KW-1185">Reference proteome</keyword>
<evidence type="ECO:0000313" key="6">
    <source>
        <dbReference type="EMBL" id="MXQ87253.1"/>
    </source>
</evidence>
<keyword evidence="2" id="KW-0677">Repeat</keyword>
<reference evidence="6" key="1">
    <citation type="submission" date="2019-10" db="EMBL/GenBank/DDBJ databases">
        <title>The sequence and de novo assembly of the wild yak genome.</title>
        <authorList>
            <person name="Liu Y."/>
        </authorList>
    </citation>
    <scope>NUCLEOTIDE SEQUENCE [LARGE SCALE GENOMIC DNA]</scope>
    <source>
        <strain evidence="6">WY2019</strain>
    </source>
</reference>
<dbReference type="PANTHER" id="PTHR22656:SF1">
    <property type="entry name" value="EF-HAND CALCIUM-BINDING DOMAIN-CONTAINING PROTEIN 13"/>
    <property type="match status" value="1"/>
</dbReference>
<keyword evidence="1" id="KW-0479">Metal-binding</keyword>
<evidence type="ECO:0000256" key="2">
    <source>
        <dbReference type="ARBA" id="ARBA00022737"/>
    </source>
</evidence>
<comment type="caution">
    <text evidence="6">The sequence shown here is derived from an EMBL/GenBank/DDBJ whole genome shotgun (WGS) entry which is preliminary data.</text>
</comment>
<dbReference type="Proteomes" id="UP000322234">
    <property type="component" value="Unassembled WGS sequence"/>
</dbReference>
<dbReference type="InterPro" id="IPR011992">
    <property type="entry name" value="EF-hand-dom_pair"/>
</dbReference>
<dbReference type="PROSITE" id="PS00018">
    <property type="entry name" value="EF_HAND_1"/>
    <property type="match status" value="2"/>
</dbReference>
<accession>A0A6B0RIS6</accession>
<keyword evidence="3" id="KW-0106">Calcium</keyword>
<dbReference type="InterPro" id="IPR002048">
    <property type="entry name" value="EF_hand_dom"/>
</dbReference>
<feature type="domain" description="EF-hand" evidence="5">
    <location>
        <begin position="3205"/>
        <end position="3240"/>
    </location>
</feature>
<gene>
    <name evidence="6" type="ORF">E5288_WYG007650</name>
</gene>
<dbReference type="GO" id="GO:0005509">
    <property type="term" value="F:calcium ion binding"/>
    <property type="evidence" value="ECO:0007669"/>
    <property type="project" value="InterPro"/>
</dbReference>
<dbReference type="SMART" id="SM00054">
    <property type="entry name" value="EFh"/>
    <property type="match status" value="5"/>
</dbReference>